<dbReference type="Proteomes" id="UP001143463">
    <property type="component" value="Unassembled WGS sequence"/>
</dbReference>
<evidence type="ECO:0000313" key="3">
    <source>
        <dbReference type="EMBL" id="GLL11698.1"/>
    </source>
</evidence>
<dbReference type="AlphaFoldDB" id="A0A9W6NWI1"/>
<organism evidence="3 4">
    <name type="scientific">Pseudonocardia halophobica</name>
    <dbReference type="NCBI Taxonomy" id="29401"/>
    <lineage>
        <taxon>Bacteria</taxon>
        <taxon>Bacillati</taxon>
        <taxon>Actinomycetota</taxon>
        <taxon>Actinomycetes</taxon>
        <taxon>Pseudonocardiales</taxon>
        <taxon>Pseudonocardiaceae</taxon>
        <taxon>Pseudonocardia</taxon>
    </lineage>
</organism>
<comment type="caution">
    <text evidence="3">The sequence shown here is derived from an EMBL/GenBank/DDBJ whole genome shotgun (WGS) entry which is preliminary data.</text>
</comment>
<feature type="compositionally biased region" description="Pro residues" evidence="1">
    <location>
        <begin position="76"/>
        <end position="87"/>
    </location>
</feature>
<sequence>MSDGGHRPGAVPGGPDPADPRWADPQGADRQWAQGPGAGAAPDPYRQGWSPQGQGTARYPAQHPAQPGSTQQYPAPHYPTPQYPTPQYPTEAYPAQAPQYGGGQPPAWGPPPGYGDGGAPRKKRRWPLITAIVAVVVLLAGGGLAAWTFLGGSGGTSSPNAAVTALAADLEGRDYLRAYSRIAPNEATLLTDLSSVLTTELQRLEVLRPDARADAGLDTVTFAGLRFDEAGAEQVRPNVTITKLVAGTITTTQDPASLPFTDSFKAKVYPNGAPPADVPETIDIAQVVREQGEPIRIATVQVGGEWYVSGLYTAADYALKDAVEPWPTTSIDARGATTAQDAVRDLVQAALDADVRRVVELTDPTEMAALHDAGPALVDGAAAAQPTGAKIVDLQTTETDVRGHTALSLASVTVDDGSGARVTVTRTGDCVTISGVEGAPPQLCANQLGSLVGAQVGTSPALQELTPRLATAVLDVKVVTSEDGGSWYVSPGQTVVQLYADLLGALQPGDLDALIAGN</sequence>
<proteinExistence type="predicted"/>
<feature type="region of interest" description="Disordered" evidence="1">
    <location>
        <begin position="1"/>
        <end position="88"/>
    </location>
</feature>
<keyword evidence="4" id="KW-1185">Reference proteome</keyword>
<dbReference type="EMBL" id="BSFQ01000010">
    <property type="protein sequence ID" value="GLL11698.1"/>
    <property type="molecule type" value="Genomic_DNA"/>
</dbReference>
<feature type="transmembrane region" description="Helical" evidence="2">
    <location>
        <begin position="128"/>
        <end position="150"/>
    </location>
</feature>
<protein>
    <recommendedName>
        <fullName evidence="5">Flagellar basal body-associated protein FliL</fullName>
    </recommendedName>
</protein>
<evidence type="ECO:0000313" key="4">
    <source>
        <dbReference type="Proteomes" id="UP001143463"/>
    </source>
</evidence>
<evidence type="ECO:0000256" key="1">
    <source>
        <dbReference type="SAM" id="MobiDB-lite"/>
    </source>
</evidence>
<dbReference type="RefSeq" id="WP_051736502.1">
    <property type="nucleotide sequence ID" value="NZ_BAAAUZ010000010.1"/>
</dbReference>
<evidence type="ECO:0008006" key="5">
    <source>
        <dbReference type="Google" id="ProtNLM"/>
    </source>
</evidence>
<accession>A0A9W6NWI1</accession>
<name>A0A9W6NWI1_9PSEU</name>
<keyword evidence="2" id="KW-0472">Membrane</keyword>
<reference evidence="3" key="1">
    <citation type="journal article" date="2014" name="Int. J. Syst. Evol. Microbiol.">
        <title>Complete genome sequence of Corynebacterium casei LMG S-19264T (=DSM 44701T), isolated from a smear-ripened cheese.</title>
        <authorList>
            <consortium name="US DOE Joint Genome Institute (JGI-PGF)"/>
            <person name="Walter F."/>
            <person name="Albersmeier A."/>
            <person name="Kalinowski J."/>
            <person name="Ruckert C."/>
        </authorList>
    </citation>
    <scope>NUCLEOTIDE SEQUENCE</scope>
    <source>
        <strain evidence="3">VKM Ac-1069</strain>
    </source>
</reference>
<reference evidence="3" key="2">
    <citation type="submission" date="2023-01" db="EMBL/GenBank/DDBJ databases">
        <authorList>
            <person name="Sun Q."/>
            <person name="Evtushenko L."/>
        </authorList>
    </citation>
    <scope>NUCLEOTIDE SEQUENCE</scope>
    <source>
        <strain evidence="3">VKM Ac-1069</strain>
    </source>
</reference>
<gene>
    <name evidence="3" type="ORF">GCM10017577_28390</name>
</gene>
<keyword evidence="2" id="KW-0812">Transmembrane</keyword>
<evidence type="ECO:0000256" key="2">
    <source>
        <dbReference type="SAM" id="Phobius"/>
    </source>
</evidence>
<keyword evidence="2" id="KW-1133">Transmembrane helix</keyword>